<dbReference type="Gene3D" id="1.10.10.10">
    <property type="entry name" value="Winged helix-like DNA-binding domain superfamily/Winged helix DNA-binding domain"/>
    <property type="match status" value="1"/>
</dbReference>
<dbReference type="PROSITE" id="PS50110">
    <property type="entry name" value="RESPONSE_REGULATORY"/>
    <property type="match status" value="1"/>
</dbReference>
<accession>A1VIF2</accession>
<keyword evidence="1 3" id="KW-0597">Phosphoprotein</keyword>
<dbReference type="Pfam" id="PF00196">
    <property type="entry name" value="GerE"/>
    <property type="match status" value="1"/>
</dbReference>
<dbReference type="PROSITE" id="PS50043">
    <property type="entry name" value="HTH_LUXR_2"/>
    <property type="match status" value="1"/>
</dbReference>
<dbReference type="GO" id="GO:0003677">
    <property type="term" value="F:DNA binding"/>
    <property type="evidence" value="ECO:0007669"/>
    <property type="project" value="UniProtKB-KW"/>
</dbReference>
<dbReference type="Pfam" id="PF00072">
    <property type="entry name" value="Response_reg"/>
    <property type="match status" value="1"/>
</dbReference>
<evidence type="ECO:0000256" key="1">
    <source>
        <dbReference type="ARBA" id="ARBA00022553"/>
    </source>
</evidence>
<keyword evidence="7" id="KW-1185">Reference proteome</keyword>
<dbReference type="InterPro" id="IPR016032">
    <property type="entry name" value="Sig_transdc_resp-reg_C-effctor"/>
</dbReference>
<dbReference type="InterPro" id="IPR001789">
    <property type="entry name" value="Sig_transdc_resp-reg_receiver"/>
</dbReference>
<dbReference type="AlphaFoldDB" id="A1VIF2"/>
<evidence type="ECO:0000313" key="6">
    <source>
        <dbReference type="EMBL" id="ABM35430.1"/>
    </source>
</evidence>
<evidence type="ECO:0000313" key="7">
    <source>
        <dbReference type="Proteomes" id="UP000000644"/>
    </source>
</evidence>
<protein>
    <submittedName>
        <fullName evidence="6">Two component transcriptional regulator, LuxR family</fullName>
    </submittedName>
</protein>
<evidence type="ECO:0000259" key="4">
    <source>
        <dbReference type="PROSITE" id="PS50043"/>
    </source>
</evidence>
<organism evidence="6 7">
    <name type="scientific">Polaromonas naphthalenivorans (strain CJ2)</name>
    <dbReference type="NCBI Taxonomy" id="365044"/>
    <lineage>
        <taxon>Bacteria</taxon>
        <taxon>Pseudomonadati</taxon>
        <taxon>Pseudomonadota</taxon>
        <taxon>Betaproteobacteria</taxon>
        <taxon>Burkholderiales</taxon>
        <taxon>Comamonadaceae</taxon>
        <taxon>Polaromonas</taxon>
    </lineage>
</organism>
<dbReference type="InterPro" id="IPR000792">
    <property type="entry name" value="Tscrpt_reg_LuxR_C"/>
</dbReference>
<dbReference type="eggNOG" id="COG2197">
    <property type="taxonomic scope" value="Bacteria"/>
</dbReference>
<evidence type="ECO:0000259" key="5">
    <source>
        <dbReference type="PROSITE" id="PS50110"/>
    </source>
</evidence>
<dbReference type="GO" id="GO:0000160">
    <property type="term" value="P:phosphorelay signal transduction system"/>
    <property type="evidence" value="ECO:0007669"/>
    <property type="project" value="InterPro"/>
</dbReference>
<sequence length="219" mass="23794">MPNSFIEPPTVLLVDDHTLFREGMRLMLGSSPLVHAHILDAGNLPDALALQQSVDLVLLDIGLPGIGGLEGLLSVRQRWPDAVIVMLSAHDRPELVREALSKGACGFVSKTAQPVQICQEVRRWLYQQRGPEPQPQALPGEAAAGAIPGGDESLTPRQYEVLKLLAQGLSNKAIAFKLHLSEHTIRNHVVAILRHFNALTRTEAVMASQRLGLLPATLI</sequence>
<evidence type="ECO:0000256" key="3">
    <source>
        <dbReference type="PROSITE-ProRule" id="PRU00169"/>
    </source>
</evidence>
<dbReference type="EMBL" id="CP000529">
    <property type="protein sequence ID" value="ABM35430.1"/>
    <property type="molecule type" value="Genomic_DNA"/>
</dbReference>
<dbReference type="PANTHER" id="PTHR43214">
    <property type="entry name" value="TWO-COMPONENT RESPONSE REGULATOR"/>
    <property type="match status" value="1"/>
</dbReference>
<dbReference type="SUPFAM" id="SSF46894">
    <property type="entry name" value="C-terminal effector domain of the bipartite response regulators"/>
    <property type="match status" value="1"/>
</dbReference>
<dbReference type="PRINTS" id="PR00038">
    <property type="entry name" value="HTHLUXR"/>
</dbReference>
<dbReference type="HOGENOM" id="CLU_000445_90_8_4"/>
<feature type="domain" description="Response regulatory" evidence="5">
    <location>
        <begin position="10"/>
        <end position="125"/>
    </location>
</feature>
<name>A1VIF2_POLNA</name>
<dbReference type="InterPro" id="IPR011006">
    <property type="entry name" value="CheY-like_superfamily"/>
</dbReference>
<dbReference type="CDD" id="cd06170">
    <property type="entry name" value="LuxR_C_like"/>
    <property type="match status" value="1"/>
</dbReference>
<dbReference type="GO" id="GO:0006355">
    <property type="term" value="P:regulation of DNA-templated transcription"/>
    <property type="evidence" value="ECO:0007669"/>
    <property type="project" value="InterPro"/>
</dbReference>
<dbReference type="STRING" id="365044.Pnap_0105"/>
<dbReference type="SUPFAM" id="SSF52172">
    <property type="entry name" value="CheY-like"/>
    <property type="match status" value="1"/>
</dbReference>
<dbReference type="SMART" id="SM00448">
    <property type="entry name" value="REC"/>
    <property type="match status" value="1"/>
</dbReference>
<evidence type="ECO:0000256" key="2">
    <source>
        <dbReference type="ARBA" id="ARBA00023125"/>
    </source>
</evidence>
<feature type="modified residue" description="4-aspartylphosphate" evidence="3">
    <location>
        <position position="60"/>
    </location>
</feature>
<dbReference type="SMART" id="SM00421">
    <property type="entry name" value="HTH_LUXR"/>
    <property type="match status" value="1"/>
</dbReference>
<feature type="domain" description="HTH luxR-type" evidence="4">
    <location>
        <begin position="147"/>
        <end position="212"/>
    </location>
</feature>
<reference evidence="7" key="1">
    <citation type="journal article" date="2009" name="Environ. Microbiol.">
        <title>The genome of Polaromonas naphthalenivorans strain CJ2, isolated from coal tar-contaminated sediment, reveals physiological and metabolic versatility and evolution through extensive horizontal gene transfer.</title>
        <authorList>
            <person name="Yagi J.M."/>
            <person name="Sims D."/>
            <person name="Brettin T."/>
            <person name="Bruce D."/>
            <person name="Madsen E.L."/>
        </authorList>
    </citation>
    <scope>NUCLEOTIDE SEQUENCE [LARGE SCALE GENOMIC DNA]</scope>
    <source>
        <strain evidence="7">CJ2</strain>
    </source>
</reference>
<dbReference type="Proteomes" id="UP000000644">
    <property type="component" value="Chromosome"/>
</dbReference>
<dbReference type="InterPro" id="IPR039420">
    <property type="entry name" value="WalR-like"/>
</dbReference>
<keyword evidence="2" id="KW-0238">DNA-binding</keyword>
<dbReference type="KEGG" id="pna:Pnap_0105"/>
<dbReference type="InterPro" id="IPR058245">
    <property type="entry name" value="NreC/VraR/RcsB-like_REC"/>
</dbReference>
<dbReference type="RefSeq" id="WP_011799540.1">
    <property type="nucleotide sequence ID" value="NC_008781.1"/>
</dbReference>
<dbReference type="CDD" id="cd17535">
    <property type="entry name" value="REC_NarL-like"/>
    <property type="match status" value="1"/>
</dbReference>
<dbReference type="Gene3D" id="3.40.50.2300">
    <property type="match status" value="1"/>
</dbReference>
<proteinExistence type="predicted"/>
<dbReference type="InterPro" id="IPR036388">
    <property type="entry name" value="WH-like_DNA-bd_sf"/>
</dbReference>
<gene>
    <name evidence="6" type="ordered locus">Pnap_0105</name>
</gene>